<sequence>MSAVPATAESSEYVRVKRKRQTIFLYANMPIDTVHDLRARANLVTKVPTSEMRFYLDESGEVLLDENKTLKEQKIENDMVLYMVYRIQGSDDWETVMIGDKKAEGEA</sequence>
<protein>
    <submittedName>
        <fullName evidence="2">Transcription elongation factor b polypeptide 2-like protein</fullName>
    </submittedName>
</protein>
<dbReference type="EMBL" id="JWZX01002637">
    <property type="protein sequence ID" value="KOO27983.1"/>
    <property type="molecule type" value="Genomic_DNA"/>
</dbReference>
<evidence type="ECO:0000313" key="2">
    <source>
        <dbReference type="EMBL" id="KOO27983.1"/>
    </source>
</evidence>
<gene>
    <name evidence="2" type="ORF">Ctob_001467</name>
</gene>
<dbReference type="InterPro" id="IPR000626">
    <property type="entry name" value="Ubiquitin-like_dom"/>
</dbReference>
<organism evidence="2 3">
    <name type="scientific">Chrysochromulina tobinii</name>
    <dbReference type="NCBI Taxonomy" id="1460289"/>
    <lineage>
        <taxon>Eukaryota</taxon>
        <taxon>Haptista</taxon>
        <taxon>Haptophyta</taxon>
        <taxon>Prymnesiophyceae</taxon>
        <taxon>Prymnesiales</taxon>
        <taxon>Chrysochromulinaceae</taxon>
        <taxon>Chrysochromulina</taxon>
    </lineage>
</organism>
<dbReference type="CDD" id="cd17039">
    <property type="entry name" value="Ubl_ubiquitin_like"/>
    <property type="match status" value="1"/>
</dbReference>
<accession>A0A0M0JP22</accession>
<dbReference type="GO" id="GO:0003746">
    <property type="term" value="F:translation elongation factor activity"/>
    <property type="evidence" value="ECO:0007669"/>
    <property type="project" value="UniProtKB-KW"/>
</dbReference>
<dbReference type="Proteomes" id="UP000037460">
    <property type="component" value="Unassembled WGS sequence"/>
</dbReference>
<dbReference type="PANTHER" id="PTHR47725">
    <property type="entry name" value="OS03G0364000 PROTEIN"/>
    <property type="match status" value="1"/>
</dbReference>
<dbReference type="PROSITE" id="PS50053">
    <property type="entry name" value="UBIQUITIN_2"/>
    <property type="match status" value="1"/>
</dbReference>
<keyword evidence="3" id="KW-1185">Reference proteome</keyword>
<dbReference type="Gene3D" id="3.10.20.90">
    <property type="entry name" value="Phosphatidylinositol 3-kinase Catalytic Subunit, Chain A, domain 1"/>
    <property type="match status" value="1"/>
</dbReference>
<proteinExistence type="predicted"/>
<dbReference type="AlphaFoldDB" id="A0A0M0JP22"/>
<comment type="caution">
    <text evidence="2">The sequence shown here is derived from an EMBL/GenBank/DDBJ whole genome shotgun (WGS) entry which is preliminary data.</text>
</comment>
<name>A0A0M0JP22_9EUKA</name>
<keyword evidence="2" id="KW-0648">Protein biosynthesis</keyword>
<reference evidence="3" key="1">
    <citation type="journal article" date="2015" name="PLoS Genet.">
        <title>Genome Sequence and Transcriptome Analyses of Chrysochromulina tobin: Metabolic Tools for Enhanced Algal Fitness in the Prominent Order Prymnesiales (Haptophyceae).</title>
        <authorList>
            <person name="Hovde B.T."/>
            <person name="Deodato C.R."/>
            <person name="Hunsperger H.M."/>
            <person name="Ryken S.A."/>
            <person name="Yost W."/>
            <person name="Jha R.K."/>
            <person name="Patterson J."/>
            <person name="Monnat R.J. Jr."/>
            <person name="Barlow S.B."/>
            <person name="Starkenburg S.R."/>
            <person name="Cattolico R.A."/>
        </authorList>
    </citation>
    <scope>NUCLEOTIDE SEQUENCE</scope>
    <source>
        <strain evidence="3">CCMP291</strain>
    </source>
</reference>
<dbReference type="PANTHER" id="PTHR47725:SF2">
    <property type="entry name" value="UBIQUITIN-LIKE DOMAIN-CONTAINING PROTEIN"/>
    <property type="match status" value="1"/>
</dbReference>
<keyword evidence="2" id="KW-0251">Elongation factor</keyword>
<feature type="domain" description="Ubiquitin-like" evidence="1">
    <location>
        <begin position="12"/>
        <end position="90"/>
    </location>
</feature>
<dbReference type="InterPro" id="IPR029071">
    <property type="entry name" value="Ubiquitin-like_domsf"/>
</dbReference>
<dbReference type="OrthoDB" id="428577at2759"/>
<evidence type="ECO:0000313" key="3">
    <source>
        <dbReference type="Proteomes" id="UP000037460"/>
    </source>
</evidence>
<dbReference type="SUPFAM" id="SSF54236">
    <property type="entry name" value="Ubiquitin-like"/>
    <property type="match status" value="1"/>
</dbReference>
<evidence type="ECO:0000259" key="1">
    <source>
        <dbReference type="PROSITE" id="PS50053"/>
    </source>
</evidence>